<evidence type="ECO:0000256" key="15">
    <source>
        <dbReference type="SAM" id="MobiDB-lite"/>
    </source>
</evidence>
<dbReference type="GO" id="GO:0046325">
    <property type="term" value="P:negative regulation of D-glucose import"/>
    <property type="evidence" value="ECO:0007669"/>
    <property type="project" value="UniProtKB-ARBA"/>
</dbReference>
<dbReference type="FunFam" id="2.30.29.30:FF:000160">
    <property type="entry name" value="DCC-interacting protein 13-beta isoform X2"/>
    <property type="match status" value="1"/>
</dbReference>
<accession>A0A8J6A4H5</accession>
<evidence type="ECO:0000256" key="4">
    <source>
        <dbReference type="ARBA" id="ARBA00004632"/>
    </source>
</evidence>
<dbReference type="InterPro" id="IPR004148">
    <property type="entry name" value="BAR_dom"/>
</dbReference>
<dbReference type="GO" id="GO:0005634">
    <property type="term" value="C:nucleus"/>
    <property type="evidence" value="ECO:0007669"/>
    <property type="project" value="UniProtKB-SubCell"/>
</dbReference>
<dbReference type="SUPFAM" id="SSF103657">
    <property type="entry name" value="BAR/IMD domain-like"/>
    <property type="match status" value="1"/>
</dbReference>
<evidence type="ECO:0000256" key="1">
    <source>
        <dbReference type="ARBA" id="ARBA00004123"/>
    </source>
</evidence>
<dbReference type="InterPro" id="IPR027267">
    <property type="entry name" value="AH/BAR_dom_sf"/>
</dbReference>
<evidence type="ECO:0000256" key="9">
    <source>
        <dbReference type="ARBA" id="ARBA00023242"/>
    </source>
</evidence>
<evidence type="ECO:0000256" key="10">
    <source>
        <dbReference type="ARBA" id="ARBA00023273"/>
    </source>
</evidence>
<evidence type="ECO:0000256" key="5">
    <source>
        <dbReference type="ARBA" id="ARBA00022475"/>
    </source>
</evidence>
<evidence type="ECO:0000256" key="11">
    <source>
        <dbReference type="ARBA" id="ARBA00023306"/>
    </source>
</evidence>
<dbReference type="Proteomes" id="UP000700334">
    <property type="component" value="Unassembled WGS sequence"/>
</dbReference>
<dbReference type="GO" id="GO:0030670">
    <property type="term" value="C:phagocytic vesicle membrane"/>
    <property type="evidence" value="ECO:0007669"/>
    <property type="project" value="UniProtKB-SubCell"/>
</dbReference>
<keyword evidence="9" id="KW-0539">Nucleus</keyword>
<dbReference type="GO" id="GO:0007166">
    <property type="term" value="P:cell surface receptor signaling pathway"/>
    <property type="evidence" value="ECO:0007669"/>
    <property type="project" value="UniProtKB-ARBA"/>
</dbReference>
<evidence type="ECO:0000259" key="16">
    <source>
        <dbReference type="PROSITE" id="PS01179"/>
    </source>
</evidence>
<dbReference type="PANTHER" id="PTHR46415:SF1">
    <property type="entry name" value="DCC-INTERACTING PROTEIN 13-BETA"/>
    <property type="match status" value="1"/>
</dbReference>
<gene>
    <name evidence="18" type="ORF">J0S82_003653</name>
</gene>
<dbReference type="AlphaFoldDB" id="A0A8J6A4H5"/>
<keyword evidence="8" id="KW-0472">Membrane</keyword>
<feature type="domain" description="PH" evidence="17">
    <location>
        <begin position="389"/>
        <end position="487"/>
    </location>
</feature>
<dbReference type="PROSITE" id="PS50003">
    <property type="entry name" value="PH_DOMAIN"/>
    <property type="match status" value="1"/>
</dbReference>
<evidence type="ECO:0000259" key="17">
    <source>
        <dbReference type="PROSITE" id="PS50003"/>
    </source>
</evidence>
<keyword evidence="6" id="KW-0963">Cytoplasm</keyword>
<keyword evidence="10" id="KW-0966">Cell projection</keyword>
<evidence type="ECO:0000256" key="6">
    <source>
        <dbReference type="ARBA" id="ARBA00022490"/>
    </source>
</evidence>
<dbReference type="GO" id="GO:0042592">
    <property type="term" value="P:homeostatic process"/>
    <property type="evidence" value="ECO:0007669"/>
    <property type="project" value="UniProtKB-ARBA"/>
</dbReference>
<dbReference type="SMART" id="SM00233">
    <property type="entry name" value="PH"/>
    <property type="match status" value="1"/>
</dbReference>
<dbReference type="GO" id="GO:0032587">
    <property type="term" value="C:ruffle membrane"/>
    <property type="evidence" value="ECO:0007669"/>
    <property type="project" value="UniProtKB-SubCell"/>
</dbReference>
<dbReference type="InterPro" id="IPR047237">
    <property type="entry name" value="PTB_APPL"/>
</dbReference>
<keyword evidence="12" id="KW-0968">Cytoplasmic vesicle</keyword>
<evidence type="ECO:0000256" key="12">
    <source>
        <dbReference type="ARBA" id="ARBA00023329"/>
    </source>
</evidence>
<protein>
    <recommendedName>
        <fullName evidence="13">DCC-interacting protein 13-beta</fullName>
    </recommendedName>
    <alternativeName>
        <fullName evidence="14">Adapter protein containing PH domain, PTB domain and leucine zipper motif 2</fullName>
    </alternativeName>
</protein>
<name>A0A8J6A4H5_GALPY</name>
<dbReference type="Pfam" id="PF00169">
    <property type="entry name" value="PH"/>
    <property type="match status" value="1"/>
</dbReference>
<dbReference type="EMBL" id="JAGFMF010011752">
    <property type="protein sequence ID" value="KAG8514053.1"/>
    <property type="molecule type" value="Genomic_DNA"/>
</dbReference>
<organism evidence="18 19">
    <name type="scientific">Galemys pyrenaicus</name>
    <name type="common">Iberian desman</name>
    <name type="synonym">Pyrenean desman</name>
    <dbReference type="NCBI Taxonomy" id="202257"/>
    <lineage>
        <taxon>Eukaryota</taxon>
        <taxon>Metazoa</taxon>
        <taxon>Chordata</taxon>
        <taxon>Craniata</taxon>
        <taxon>Vertebrata</taxon>
        <taxon>Euteleostomi</taxon>
        <taxon>Mammalia</taxon>
        <taxon>Eutheria</taxon>
        <taxon>Laurasiatheria</taxon>
        <taxon>Eulipotyphla</taxon>
        <taxon>Talpidae</taxon>
        <taxon>Galemys</taxon>
    </lineage>
</organism>
<feature type="domain" description="PID" evidence="16">
    <location>
        <begin position="658"/>
        <end position="762"/>
    </location>
</feature>
<evidence type="ECO:0000256" key="14">
    <source>
        <dbReference type="ARBA" id="ARBA00076401"/>
    </source>
</evidence>
<dbReference type="SUPFAM" id="SSF50729">
    <property type="entry name" value="PH domain-like"/>
    <property type="match status" value="2"/>
</dbReference>
<evidence type="ECO:0000256" key="13">
    <source>
        <dbReference type="ARBA" id="ARBA00068677"/>
    </source>
</evidence>
<sequence length="858" mass="96028">MSIRVLNRGTCGTGIQSGWAGRGPQLPAGVGAAEAGSPHFRWRGRALATLPVDAVRPRAGLRGGPAGGWRAAPAWRGRGGCRGTKRPPRRLSRSTLGRRASLRPAVGPAARTMPVVDELLLEEALQDSPQTRSLLSVFEEDACTLTDYTNQLLQAMQRVYGAQNEMCLATQQLSKQLLAYEKRNFALGKGDEEVISTLHCFSKVVDKLNVLHTELAKHLADTMVLPIIQFREMDLTEVSTLKDRFGLASNEHDIAMAKYSKLPKKKENEKVKSEVVKEVAAARQKQHSSALHYYRALNILQYSKRVAVMEPMIGFTQGQINFFKKGAEMFSQSMDSFLSSVTDMAHSIQVDLEGEAEKTHVYLQELLLVDKSVYTPDFDVSAPQINRNLIQKAGYLNLRSKTGLVTTTWERLYFFTQGGNLMCQPRGAVAGSLIQDLDNCSVMAVDCEDRRYCFQITTPNGKSGIILQAESKKENEEWICAINNISRQIYLTDNPEVINRHLTASELFSQSASIRLELSLFSCGFLGSRHQTESDGSSSSDSHYKFWKKARKLMPQHLTSIQLIELARFDFLPFLFLYSSQNLKTSEMENDNIVPKETVSIAEAEELIAPGTPIQFDIVLPATEFLDQNRGSRRVNPFGETEDDTFPEAEDSLLQQMFIVRFLGSMAVKTDNTIEVIYEAMRQVLAARAIHNIFRMTETHLMVTSQNLRLIDPQTQVTRANFELTSITQFAAHQENKRLVGFVVRIPESTGGESLSTYVFESNTEGEKPNSDMDTSFFWNSFSFATTFAKHYFSYLLQICYAINLGREIIEVQKDPEALAQLMQSIPLTNDGKYVLLNDQPDDNDGSPSENRGAESEA</sequence>
<dbReference type="Pfam" id="PF16746">
    <property type="entry name" value="BAR_3"/>
    <property type="match status" value="1"/>
</dbReference>
<dbReference type="InterPro" id="IPR011993">
    <property type="entry name" value="PH-like_dom_sf"/>
</dbReference>
<dbReference type="InterPro" id="IPR001849">
    <property type="entry name" value="PH_domain"/>
</dbReference>
<dbReference type="GO" id="GO:0031901">
    <property type="term" value="C:early endosome membrane"/>
    <property type="evidence" value="ECO:0007669"/>
    <property type="project" value="UniProtKB-SubCell"/>
</dbReference>
<dbReference type="InterPro" id="IPR047181">
    <property type="entry name" value="DP13A/B"/>
</dbReference>
<feature type="region of interest" description="Disordered" evidence="15">
    <location>
        <begin position="834"/>
        <end position="858"/>
    </location>
</feature>
<dbReference type="Gene3D" id="1.20.1270.60">
    <property type="entry name" value="Arfaptin homology (AH) domain/BAR domain"/>
    <property type="match status" value="1"/>
</dbReference>
<feature type="compositionally biased region" description="Basic residues" evidence="15">
    <location>
        <begin position="83"/>
        <end position="92"/>
    </location>
</feature>
<evidence type="ECO:0000313" key="19">
    <source>
        <dbReference type="Proteomes" id="UP000700334"/>
    </source>
</evidence>
<dbReference type="CDD" id="cd13158">
    <property type="entry name" value="PTB_APPL"/>
    <property type="match status" value="1"/>
</dbReference>
<dbReference type="CDD" id="cd13247">
    <property type="entry name" value="BAR-PH_APPL"/>
    <property type="match status" value="1"/>
</dbReference>
<dbReference type="GO" id="GO:0071363">
    <property type="term" value="P:cellular response to growth factor stimulus"/>
    <property type="evidence" value="ECO:0007669"/>
    <property type="project" value="UniProtKB-ARBA"/>
</dbReference>
<evidence type="ECO:0000256" key="3">
    <source>
        <dbReference type="ARBA" id="ARBA00004580"/>
    </source>
</evidence>
<dbReference type="OrthoDB" id="10070851at2759"/>
<comment type="subcellular location">
    <subcellularLocation>
        <location evidence="4">Cell projection</location>
        <location evidence="4">Ruffle membrane</location>
    </subcellularLocation>
    <subcellularLocation>
        <location evidence="3">Cytoplasmic vesicle</location>
        <location evidence="3">Phagosome membrane</location>
    </subcellularLocation>
    <subcellularLocation>
        <location evidence="2">Early endosome membrane</location>
        <topology evidence="2">Peripheral membrane protein</topology>
    </subcellularLocation>
    <subcellularLocation>
        <location evidence="1">Nucleus</location>
    </subcellularLocation>
</comment>
<dbReference type="InterPro" id="IPR006020">
    <property type="entry name" value="PTB/PI_dom"/>
</dbReference>
<keyword evidence="19" id="KW-1185">Reference proteome</keyword>
<dbReference type="PANTHER" id="PTHR46415">
    <property type="entry name" value="ADAPTOR PROTEIN, PHOSPHOTYROSINE INTERACTION, PH DOMAIN AND LEUCINE ZIPPER-CONTAINING 2"/>
    <property type="match status" value="1"/>
</dbReference>
<dbReference type="PROSITE" id="PS01179">
    <property type="entry name" value="PID"/>
    <property type="match status" value="1"/>
</dbReference>
<comment type="caution">
    <text evidence="18">The sequence shown here is derived from an EMBL/GenBank/DDBJ whole genome shotgun (WGS) entry which is preliminary data.</text>
</comment>
<evidence type="ECO:0000256" key="8">
    <source>
        <dbReference type="ARBA" id="ARBA00023136"/>
    </source>
</evidence>
<dbReference type="FunFam" id="2.30.29.30:FF:000067">
    <property type="entry name" value="Putative DCC-interacting protein 13-beta isoform 2"/>
    <property type="match status" value="1"/>
</dbReference>
<feature type="region of interest" description="Disordered" evidence="15">
    <location>
        <begin position="64"/>
        <end position="95"/>
    </location>
</feature>
<proteinExistence type="predicted"/>
<evidence type="ECO:0000256" key="2">
    <source>
        <dbReference type="ARBA" id="ARBA00004220"/>
    </source>
</evidence>
<evidence type="ECO:0000256" key="7">
    <source>
        <dbReference type="ARBA" id="ARBA00022753"/>
    </source>
</evidence>
<dbReference type="FunFam" id="1.20.1270.60:FF:000031">
    <property type="entry name" value="Putative DCC-interacting protein 13-beta isoform 2"/>
    <property type="match status" value="1"/>
</dbReference>
<keyword evidence="11" id="KW-0131">Cell cycle</keyword>
<evidence type="ECO:0000313" key="18">
    <source>
        <dbReference type="EMBL" id="KAG8514053.1"/>
    </source>
</evidence>
<keyword evidence="5" id="KW-1003">Cell membrane</keyword>
<dbReference type="Gene3D" id="2.30.29.30">
    <property type="entry name" value="Pleckstrin-homology domain (PH domain)/Phosphotyrosine-binding domain (PTB)"/>
    <property type="match status" value="2"/>
</dbReference>
<keyword evidence="7" id="KW-0967">Endosome</keyword>
<dbReference type="Pfam" id="PF00640">
    <property type="entry name" value="PID"/>
    <property type="match status" value="1"/>
</dbReference>
<dbReference type="InterPro" id="IPR047236">
    <property type="entry name" value="PH_DP13A/B"/>
</dbReference>
<reference evidence="18" key="1">
    <citation type="journal article" date="2021" name="Evol. Appl.">
        <title>The genome of the Pyrenean desman and the effects of bottlenecks and inbreeding on the genomic landscape of an endangered species.</title>
        <authorList>
            <person name="Escoda L."/>
            <person name="Castresana J."/>
        </authorList>
    </citation>
    <scope>NUCLEOTIDE SEQUENCE</scope>
    <source>
        <strain evidence="18">IBE-C5619</strain>
    </source>
</reference>